<proteinExistence type="predicted"/>
<sequence>AERAVRGGSSTCRQRELWCPGSVRNEPPTPDPQIGPHPGALICGSTFSCITFSAFSSPGSFWSLPVSSRSESRISLMLSQRRKFYAEFSPSF</sequence>
<accession>A0A9X9Q5B4</accession>
<reference evidence="1 2" key="1">
    <citation type="submission" date="2018-10" db="EMBL/GenBank/DDBJ databases">
        <authorList>
            <person name="Ekblom R."/>
            <person name="Jareborg N."/>
        </authorList>
    </citation>
    <scope>NUCLEOTIDE SEQUENCE [LARGE SCALE GENOMIC DNA]</scope>
    <source>
        <tissue evidence="1">Muscle</tissue>
    </source>
</reference>
<feature type="non-terminal residue" evidence="1">
    <location>
        <position position="1"/>
    </location>
</feature>
<dbReference type="AlphaFoldDB" id="A0A9X9Q5B4"/>
<protein>
    <submittedName>
        <fullName evidence="1">Uncharacterized protein</fullName>
    </submittedName>
</protein>
<gene>
    <name evidence="1" type="ORF">BN2614_LOCUS1</name>
</gene>
<name>A0A9X9Q5B4_GULGU</name>
<evidence type="ECO:0000313" key="2">
    <source>
        <dbReference type="Proteomes" id="UP000269945"/>
    </source>
</evidence>
<comment type="caution">
    <text evidence="1">The sequence shown here is derived from an EMBL/GenBank/DDBJ whole genome shotgun (WGS) entry which is preliminary data.</text>
</comment>
<evidence type="ECO:0000313" key="1">
    <source>
        <dbReference type="EMBL" id="VCX28220.1"/>
    </source>
</evidence>
<keyword evidence="2" id="KW-1185">Reference proteome</keyword>
<organism evidence="1 2">
    <name type="scientific">Gulo gulo</name>
    <name type="common">Wolverine</name>
    <name type="synonym">Gluton</name>
    <dbReference type="NCBI Taxonomy" id="48420"/>
    <lineage>
        <taxon>Eukaryota</taxon>
        <taxon>Metazoa</taxon>
        <taxon>Chordata</taxon>
        <taxon>Craniata</taxon>
        <taxon>Vertebrata</taxon>
        <taxon>Euteleostomi</taxon>
        <taxon>Mammalia</taxon>
        <taxon>Eutheria</taxon>
        <taxon>Laurasiatheria</taxon>
        <taxon>Carnivora</taxon>
        <taxon>Caniformia</taxon>
        <taxon>Musteloidea</taxon>
        <taxon>Mustelidae</taxon>
        <taxon>Guloninae</taxon>
        <taxon>Gulo</taxon>
    </lineage>
</organism>
<dbReference type="EMBL" id="CYRY02037739">
    <property type="protein sequence ID" value="VCX28220.1"/>
    <property type="molecule type" value="Genomic_DNA"/>
</dbReference>
<dbReference type="Proteomes" id="UP000269945">
    <property type="component" value="Unassembled WGS sequence"/>
</dbReference>